<comment type="caution">
    <text evidence="3">The sequence shown here is derived from an EMBL/GenBank/DDBJ whole genome shotgun (WGS) entry which is preliminary data.</text>
</comment>
<reference evidence="3" key="1">
    <citation type="submission" date="2013-04" db="EMBL/GenBank/DDBJ databases">
        <authorList>
            <person name="Qu J."/>
            <person name="Murali S.C."/>
            <person name="Bandaranaike D."/>
            <person name="Bellair M."/>
            <person name="Blankenburg K."/>
            <person name="Chao H."/>
            <person name="Dinh H."/>
            <person name="Doddapaneni H."/>
            <person name="Downs B."/>
            <person name="Dugan-Rocha S."/>
            <person name="Elkadiri S."/>
            <person name="Gnanaolivu R.D."/>
            <person name="Hernandez B."/>
            <person name="Javaid M."/>
            <person name="Jayaseelan J.C."/>
            <person name="Lee S."/>
            <person name="Li M."/>
            <person name="Ming W."/>
            <person name="Munidasa M."/>
            <person name="Muniz J."/>
            <person name="Nguyen L."/>
            <person name="Ongeri F."/>
            <person name="Osuji N."/>
            <person name="Pu L.-L."/>
            <person name="Puazo M."/>
            <person name="Qu C."/>
            <person name="Quiroz J."/>
            <person name="Raj R."/>
            <person name="Weissenberger G."/>
            <person name="Xin Y."/>
            <person name="Zou X."/>
            <person name="Han Y."/>
            <person name="Richards S."/>
            <person name="Worley K."/>
            <person name="Muzny D."/>
            <person name="Gibbs R."/>
        </authorList>
    </citation>
    <scope>NUCLEOTIDE SEQUENCE</scope>
    <source>
        <strain evidence="3">Sampled in the wild</strain>
    </source>
</reference>
<name>A0A8K0KDJ4_LADFU</name>
<dbReference type="InterPro" id="IPR038772">
    <property type="entry name" value="Sph/SMPD2-like"/>
</dbReference>
<dbReference type="AlphaFoldDB" id="A0A8K0KDJ4"/>
<accession>A0A8K0KDJ4</accession>
<dbReference type="GO" id="GO:0005737">
    <property type="term" value="C:cytoplasm"/>
    <property type="evidence" value="ECO:0007669"/>
    <property type="project" value="TreeGrafter"/>
</dbReference>
<evidence type="ECO:0000256" key="1">
    <source>
        <dbReference type="ARBA" id="ARBA00012369"/>
    </source>
</evidence>
<keyword evidence="2" id="KW-0812">Transmembrane</keyword>
<dbReference type="EMBL" id="KZ308690">
    <property type="protein sequence ID" value="KAG8233161.1"/>
    <property type="molecule type" value="Genomic_DNA"/>
</dbReference>
<dbReference type="Gene3D" id="3.60.10.10">
    <property type="entry name" value="Endonuclease/exonuclease/phosphatase"/>
    <property type="match status" value="1"/>
</dbReference>
<dbReference type="GO" id="GO:0004767">
    <property type="term" value="F:sphingomyelin phosphodiesterase activity"/>
    <property type="evidence" value="ECO:0007669"/>
    <property type="project" value="UniProtKB-EC"/>
</dbReference>
<dbReference type="PANTHER" id="PTHR16320:SF1">
    <property type="entry name" value="SPHINGOMYELINASE DDB_G0288017"/>
    <property type="match status" value="1"/>
</dbReference>
<protein>
    <recommendedName>
        <fullName evidence="1">sphingomyelin phosphodiesterase</fullName>
        <ecNumber evidence="1">3.1.4.12</ecNumber>
    </recommendedName>
</protein>
<keyword evidence="2" id="KW-1133">Transmembrane helix</keyword>
<keyword evidence="4" id="KW-1185">Reference proteome</keyword>
<keyword evidence="2" id="KW-0472">Membrane</keyword>
<feature type="transmembrane region" description="Helical" evidence="2">
    <location>
        <begin position="33"/>
        <end position="61"/>
    </location>
</feature>
<dbReference type="EC" id="3.1.4.12" evidence="1"/>
<dbReference type="Proteomes" id="UP000792457">
    <property type="component" value="Unassembled WGS sequence"/>
</dbReference>
<dbReference type="InterPro" id="IPR036691">
    <property type="entry name" value="Endo/exonu/phosph_ase_sf"/>
</dbReference>
<dbReference type="PANTHER" id="PTHR16320">
    <property type="entry name" value="SPHINGOMYELINASE FAMILY MEMBER"/>
    <property type="match status" value="1"/>
</dbReference>
<sequence>MFYPWTTAVSFCLSCYISNILEKLYPQRKLTQYFLFGPISAILAILLLPTGVLGGLLWVLLCSFACKDKYTYCAFEGKGNEKQDLADTISENPENLGEFFPLVDFFCFQEVWERFQASMLMKTLSKEYDYFIYDVGVYDLKTNLCMFGSGLMFASKKPILEADFKAFSLRTKHAKFVSLGVLCVKVLLGYGRNGIRYVGYISNLHTQAFQGTDPVIYSQLTETMAFAEKFKENNSQAGDIVKFDVMCGDFNADNMSPDYTDVCVEKPGKDHPWAIGTELRQMMLFNPEISTPEQFKEALIDDSLRRMYVLDADVMVHHQSLMTSIAKPDSNGVIKALPYGGMRRVDKILINNSVKVNILGYGFISALTHLTDHIPVCMTVKTVSA</sequence>
<evidence type="ECO:0000313" key="4">
    <source>
        <dbReference type="Proteomes" id="UP000792457"/>
    </source>
</evidence>
<evidence type="ECO:0000256" key="2">
    <source>
        <dbReference type="SAM" id="Phobius"/>
    </source>
</evidence>
<gene>
    <name evidence="3" type="ORF">J437_LFUL014113</name>
</gene>
<dbReference type="SUPFAM" id="SSF56219">
    <property type="entry name" value="DNase I-like"/>
    <property type="match status" value="1"/>
</dbReference>
<organism evidence="3 4">
    <name type="scientific">Ladona fulva</name>
    <name type="common">Scarce chaser dragonfly</name>
    <name type="synonym">Libellula fulva</name>
    <dbReference type="NCBI Taxonomy" id="123851"/>
    <lineage>
        <taxon>Eukaryota</taxon>
        <taxon>Metazoa</taxon>
        <taxon>Ecdysozoa</taxon>
        <taxon>Arthropoda</taxon>
        <taxon>Hexapoda</taxon>
        <taxon>Insecta</taxon>
        <taxon>Pterygota</taxon>
        <taxon>Palaeoptera</taxon>
        <taxon>Odonata</taxon>
        <taxon>Epiprocta</taxon>
        <taxon>Anisoptera</taxon>
        <taxon>Libelluloidea</taxon>
        <taxon>Libellulidae</taxon>
        <taxon>Ladona</taxon>
    </lineage>
</organism>
<dbReference type="OrthoDB" id="40902at2759"/>
<reference evidence="3" key="2">
    <citation type="submission" date="2017-10" db="EMBL/GenBank/DDBJ databases">
        <title>Ladona fulva Genome sequencing and assembly.</title>
        <authorList>
            <person name="Murali S."/>
            <person name="Richards S."/>
            <person name="Bandaranaike D."/>
            <person name="Bellair M."/>
            <person name="Blankenburg K."/>
            <person name="Chao H."/>
            <person name="Dinh H."/>
            <person name="Doddapaneni H."/>
            <person name="Dugan-Rocha S."/>
            <person name="Elkadiri S."/>
            <person name="Gnanaolivu R."/>
            <person name="Hernandez B."/>
            <person name="Skinner E."/>
            <person name="Javaid M."/>
            <person name="Lee S."/>
            <person name="Li M."/>
            <person name="Ming W."/>
            <person name="Munidasa M."/>
            <person name="Muniz J."/>
            <person name="Nguyen L."/>
            <person name="Hughes D."/>
            <person name="Osuji N."/>
            <person name="Pu L.-L."/>
            <person name="Puazo M."/>
            <person name="Qu C."/>
            <person name="Quiroz J."/>
            <person name="Raj R."/>
            <person name="Weissenberger G."/>
            <person name="Xin Y."/>
            <person name="Zou X."/>
            <person name="Han Y."/>
            <person name="Worley K."/>
            <person name="Muzny D."/>
            <person name="Gibbs R."/>
        </authorList>
    </citation>
    <scope>NUCLEOTIDE SEQUENCE</scope>
    <source>
        <strain evidence="3">Sampled in the wild</strain>
    </source>
</reference>
<proteinExistence type="predicted"/>
<evidence type="ECO:0000313" key="3">
    <source>
        <dbReference type="EMBL" id="KAG8233161.1"/>
    </source>
</evidence>